<dbReference type="PANTHER" id="PTHR21050:SF1">
    <property type="entry name" value="MIDKINE AND PLEIOTROPHIN 1, ISOFORM A-RELATED"/>
    <property type="match status" value="1"/>
</dbReference>
<dbReference type="PANTHER" id="PTHR21050">
    <property type="entry name" value="MIDKINE AND PLEIOTROPHIN 1, ISOFORM A-RELATED"/>
    <property type="match status" value="1"/>
</dbReference>
<name>A0A8S3RQZ3_MYTED</name>
<protein>
    <recommendedName>
        <fullName evidence="2">Pleiotrophin/Midkine C-terminal domain-containing protein</fullName>
    </recommendedName>
</protein>
<dbReference type="OrthoDB" id="10024128at2759"/>
<reference evidence="3" key="1">
    <citation type="submission" date="2021-03" db="EMBL/GenBank/DDBJ databases">
        <authorList>
            <person name="Bekaert M."/>
        </authorList>
    </citation>
    <scope>NUCLEOTIDE SEQUENCE</scope>
</reference>
<organism evidence="3 4">
    <name type="scientific">Mytilus edulis</name>
    <name type="common">Blue mussel</name>
    <dbReference type="NCBI Taxonomy" id="6550"/>
    <lineage>
        <taxon>Eukaryota</taxon>
        <taxon>Metazoa</taxon>
        <taxon>Spiralia</taxon>
        <taxon>Lophotrochozoa</taxon>
        <taxon>Mollusca</taxon>
        <taxon>Bivalvia</taxon>
        <taxon>Autobranchia</taxon>
        <taxon>Pteriomorphia</taxon>
        <taxon>Mytilida</taxon>
        <taxon>Mytiloidea</taxon>
        <taxon>Mytilidae</taxon>
        <taxon>Mytilinae</taxon>
        <taxon>Mytilus</taxon>
    </lineage>
</organism>
<keyword evidence="4" id="KW-1185">Reference proteome</keyword>
<dbReference type="AlphaFoldDB" id="A0A8S3RQZ3"/>
<gene>
    <name evidence="3" type="ORF">MEDL_23336</name>
</gene>
<evidence type="ECO:0000313" key="4">
    <source>
        <dbReference type="Proteomes" id="UP000683360"/>
    </source>
</evidence>
<feature type="domain" description="Pleiotrophin/Midkine C-terminal" evidence="2">
    <location>
        <begin position="317"/>
        <end position="376"/>
    </location>
</feature>
<dbReference type="InterPro" id="IPR020090">
    <property type="entry name" value="PTN/MK_C_dom"/>
</dbReference>
<evidence type="ECO:0000256" key="1">
    <source>
        <dbReference type="SAM" id="Coils"/>
    </source>
</evidence>
<evidence type="ECO:0000259" key="2">
    <source>
        <dbReference type="Pfam" id="PF01091"/>
    </source>
</evidence>
<dbReference type="GO" id="GO:0005576">
    <property type="term" value="C:extracellular region"/>
    <property type="evidence" value="ECO:0007669"/>
    <property type="project" value="TreeGrafter"/>
</dbReference>
<feature type="domain" description="Pleiotrophin/Midkine C-terminal" evidence="2">
    <location>
        <begin position="259"/>
        <end position="314"/>
    </location>
</feature>
<dbReference type="GO" id="GO:0048332">
    <property type="term" value="P:mesoderm morphogenesis"/>
    <property type="evidence" value="ECO:0007669"/>
    <property type="project" value="TreeGrafter"/>
</dbReference>
<accession>A0A8S3RQZ3</accession>
<comment type="caution">
    <text evidence="3">The sequence shown here is derived from an EMBL/GenBank/DDBJ whole genome shotgun (WGS) entry which is preliminary data.</text>
</comment>
<feature type="coiled-coil region" evidence="1">
    <location>
        <begin position="226"/>
        <end position="264"/>
    </location>
</feature>
<keyword evidence="1" id="KW-0175">Coiled coil</keyword>
<evidence type="ECO:0000313" key="3">
    <source>
        <dbReference type="EMBL" id="CAG2209161.1"/>
    </source>
</evidence>
<dbReference type="Gene3D" id="2.30.90.10">
    <property type="entry name" value="Heparin-binding Growth Factor, Midkine, Chain A- C-terminal Domain"/>
    <property type="match status" value="2"/>
</dbReference>
<dbReference type="GO" id="GO:0008083">
    <property type="term" value="F:growth factor activity"/>
    <property type="evidence" value="ECO:0007669"/>
    <property type="project" value="InterPro"/>
</dbReference>
<dbReference type="Proteomes" id="UP000683360">
    <property type="component" value="Unassembled WGS sequence"/>
</dbReference>
<dbReference type="InterPro" id="IPR038130">
    <property type="entry name" value="PTN/MK_C_dom_sf"/>
</dbReference>
<sequence length="472" mass="55727">MSKEVGQDFAIQTFDQQLYAVSQQVKWSMPEVFQSHILRLGGFHTLSCFIACIGKLWADGGLRDLMVDSGVYAGCTVDQMLLGKQFNRSVRGLTLVYEALRSLWFASFFKWCEENDGIDAIPKDVWVMLSKCQAKFSDESESYKDVLNELTILYTTHVLPLTFDKHECKWYPITVNFAINLLVINHWTTLSRVLTLKSGEEGCQQTQNQTITCDRFERLQAWKVKKTEKRREWQELKQQRKEQKQEMKENKQLIKKQLKRCRYEHSDWSECNQATNTVTRNFTLSEGEQGCKQSHTITITCDKLNRIQTWKAKKVDQCKYNKGNWSECDNTTSTVDRVMTLRDGEEEECEPTIIVTISCTKFERIQQWKARKMERKNEKKENKLFIREQKNIWKENKMIVKEQRRLGCSFDVTFSECDPTTNMVTKSYIPTTDDDDSCENRSFEYSCDLHERLMEKKRKRQDKRADRKINRK</sequence>
<dbReference type="GO" id="GO:0008201">
    <property type="term" value="F:heparin binding"/>
    <property type="evidence" value="ECO:0007669"/>
    <property type="project" value="TreeGrafter"/>
</dbReference>
<proteinExistence type="predicted"/>
<dbReference type="Pfam" id="PF01091">
    <property type="entry name" value="PTN_MK_C"/>
    <property type="match status" value="2"/>
</dbReference>
<dbReference type="EMBL" id="CAJPWZ010001142">
    <property type="protein sequence ID" value="CAG2209161.1"/>
    <property type="molecule type" value="Genomic_DNA"/>
</dbReference>